<dbReference type="EMBL" id="CP106735">
    <property type="protein sequence ID" value="UXX80526.1"/>
    <property type="molecule type" value="Genomic_DNA"/>
</dbReference>
<feature type="signal peptide" evidence="2">
    <location>
        <begin position="1"/>
        <end position="18"/>
    </location>
</feature>
<evidence type="ECO:0000259" key="3">
    <source>
        <dbReference type="Pfam" id="PF13505"/>
    </source>
</evidence>
<evidence type="ECO:0000313" key="4">
    <source>
        <dbReference type="EMBL" id="UXX80526.1"/>
    </source>
</evidence>
<accession>A0ABY6D2Z4</accession>
<evidence type="ECO:0000313" key="5">
    <source>
        <dbReference type="Proteomes" id="UP001062165"/>
    </source>
</evidence>
<proteinExistence type="predicted"/>
<dbReference type="Proteomes" id="UP001062165">
    <property type="component" value="Chromosome"/>
</dbReference>
<protein>
    <submittedName>
        <fullName evidence="4">Porin family protein</fullName>
    </submittedName>
</protein>
<gene>
    <name evidence="4" type="ORF">N7E81_05360</name>
</gene>
<dbReference type="RefSeq" id="WP_263052256.1">
    <property type="nucleotide sequence ID" value="NZ_CP106735.1"/>
</dbReference>
<feature type="chain" id="PRO_5046289407" evidence="2">
    <location>
        <begin position="19"/>
        <end position="213"/>
    </location>
</feature>
<reference evidence="4" key="1">
    <citation type="submission" date="2022-10" db="EMBL/GenBank/DDBJ databases">
        <title>Comparative genomics and taxonomic characterization of three novel marine species of genus Reichenbachiella exhibiting antioxidant and polysaccharide degradation activities.</title>
        <authorList>
            <person name="Muhammad N."/>
            <person name="Lee Y.-J."/>
            <person name="Ko J."/>
            <person name="Kim S.-G."/>
        </authorList>
    </citation>
    <scope>NUCLEOTIDE SEQUENCE</scope>
    <source>
        <strain evidence="4">Wsw4-B4</strain>
    </source>
</reference>
<organism evidence="4 5">
    <name type="scientific">Reichenbachiella carrageenanivorans</name>
    <dbReference type="NCBI Taxonomy" id="2979869"/>
    <lineage>
        <taxon>Bacteria</taxon>
        <taxon>Pseudomonadati</taxon>
        <taxon>Bacteroidota</taxon>
        <taxon>Cytophagia</taxon>
        <taxon>Cytophagales</taxon>
        <taxon>Reichenbachiellaceae</taxon>
        <taxon>Reichenbachiella</taxon>
    </lineage>
</organism>
<sequence>MRPLVLFALLLFTSTTHLYGQAIEFSAYGGYMLSGKSNYVGGEINVANGGAFGGTLGYDMGNGIQIQFVYARNQSGGILYNYFPRPGESERYDFDLVIEHFQLGAEKILGGNDLVKPYVVGGMGVVAYTPKNESPNDLNLNTATKFSGGLGLGVKIFPTEKIGLKFQAKMYMPLMFSGVGIFCGSGGCGGGSSFYVPVVHGEFSGGVVFRLEQ</sequence>
<dbReference type="Pfam" id="PF13505">
    <property type="entry name" value="OMP_b-brl"/>
    <property type="match status" value="1"/>
</dbReference>
<dbReference type="Gene3D" id="2.40.160.20">
    <property type="match status" value="1"/>
</dbReference>
<feature type="domain" description="Outer membrane protein beta-barrel" evidence="3">
    <location>
        <begin position="7"/>
        <end position="167"/>
    </location>
</feature>
<evidence type="ECO:0000256" key="2">
    <source>
        <dbReference type="SAM" id="SignalP"/>
    </source>
</evidence>
<keyword evidence="1 2" id="KW-0732">Signal</keyword>
<dbReference type="SUPFAM" id="SSF56925">
    <property type="entry name" value="OMPA-like"/>
    <property type="match status" value="1"/>
</dbReference>
<name>A0ABY6D2Z4_9BACT</name>
<keyword evidence="5" id="KW-1185">Reference proteome</keyword>
<dbReference type="InterPro" id="IPR011250">
    <property type="entry name" value="OMP/PagP_B-barrel"/>
</dbReference>
<dbReference type="InterPro" id="IPR027385">
    <property type="entry name" value="Beta-barrel_OMP"/>
</dbReference>
<evidence type="ECO:0000256" key="1">
    <source>
        <dbReference type="ARBA" id="ARBA00022729"/>
    </source>
</evidence>